<reference evidence="1 2" key="1">
    <citation type="journal article" date="2013" name="Nat. Commun.">
        <title>The evolution and pathogenic mechanisms of the rice sheath blight pathogen.</title>
        <authorList>
            <person name="Zheng A."/>
            <person name="Lin R."/>
            <person name="Xu L."/>
            <person name="Qin P."/>
            <person name="Tang C."/>
            <person name="Ai P."/>
            <person name="Zhang D."/>
            <person name="Liu Y."/>
            <person name="Sun Z."/>
            <person name="Feng H."/>
            <person name="Wang Y."/>
            <person name="Chen Y."/>
            <person name="Liang X."/>
            <person name="Fu R."/>
            <person name="Li Q."/>
            <person name="Zhang J."/>
            <person name="Yu X."/>
            <person name="Xie Z."/>
            <person name="Ding L."/>
            <person name="Guan P."/>
            <person name="Tang J."/>
            <person name="Liang Y."/>
            <person name="Wang S."/>
            <person name="Deng Q."/>
            <person name="Li S."/>
            <person name="Zhu J."/>
            <person name="Wang L."/>
            <person name="Liu H."/>
            <person name="Li P."/>
        </authorList>
    </citation>
    <scope>NUCLEOTIDE SEQUENCE [LARGE SCALE GENOMIC DNA]</scope>
    <source>
        <strain evidence="2">AG-1 IA</strain>
    </source>
</reference>
<name>L8WSZ8_THACA</name>
<dbReference type="HOGENOM" id="CLU_2238422_0_0_1"/>
<dbReference type="Proteomes" id="UP000011668">
    <property type="component" value="Unassembled WGS sequence"/>
</dbReference>
<sequence length="105" mass="12162">MRKFIPPQELKYRELIRTRLVGEIMHADQTDFGLQLKESIYLRNLEATRVDILIFTDIHNNTAILGKRFAEFALGGLTNGVQRLIELSGMFKTLSYSYEQRTSIP</sequence>
<keyword evidence="2" id="KW-1185">Reference proteome</keyword>
<gene>
    <name evidence="1" type="ORF">AG1IA_04868</name>
</gene>
<protein>
    <submittedName>
        <fullName evidence="1">Uncharacterized protein</fullName>
    </submittedName>
</protein>
<proteinExistence type="predicted"/>
<dbReference type="EMBL" id="AFRT01001133">
    <property type="protein sequence ID" value="ELU41105.1"/>
    <property type="molecule type" value="Genomic_DNA"/>
</dbReference>
<dbReference type="AlphaFoldDB" id="L8WSZ8"/>
<evidence type="ECO:0000313" key="2">
    <source>
        <dbReference type="Proteomes" id="UP000011668"/>
    </source>
</evidence>
<evidence type="ECO:0000313" key="1">
    <source>
        <dbReference type="EMBL" id="ELU41105.1"/>
    </source>
</evidence>
<comment type="caution">
    <text evidence="1">The sequence shown here is derived from an EMBL/GenBank/DDBJ whole genome shotgun (WGS) entry which is preliminary data.</text>
</comment>
<organism evidence="1 2">
    <name type="scientific">Thanatephorus cucumeris (strain AG1-IA)</name>
    <name type="common">Rice sheath blight fungus</name>
    <name type="synonym">Rhizoctonia solani</name>
    <dbReference type="NCBI Taxonomy" id="983506"/>
    <lineage>
        <taxon>Eukaryota</taxon>
        <taxon>Fungi</taxon>
        <taxon>Dikarya</taxon>
        <taxon>Basidiomycota</taxon>
        <taxon>Agaricomycotina</taxon>
        <taxon>Agaricomycetes</taxon>
        <taxon>Cantharellales</taxon>
        <taxon>Ceratobasidiaceae</taxon>
        <taxon>Rhizoctonia</taxon>
        <taxon>Rhizoctonia solani AG-1</taxon>
    </lineage>
</organism>
<accession>L8WSZ8</accession>